<sequence length="52" mass="5647">MAALACHRVPEKPDQLVDRISLAFHLRLASAVAAWTTTIIVIPQPTVTIGPR</sequence>
<organism evidence="1 2">
    <name type="scientific">Skermanella stibiiresistens SB22</name>
    <dbReference type="NCBI Taxonomy" id="1385369"/>
    <lineage>
        <taxon>Bacteria</taxon>
        <taxon>Pseudomonadati</taxon>
        <taxon>Pseudomonadota</taxon>
        <taxon>Alphaproteobacteria</taxon>
        <taxon>Rhodospirillales</taxon>
        <taxon>Azospirillaceae</taxon>
        <taxon>Skermanella</taxon>
    </lineage>
</organism>
<dbReference type="STRING" id="1385369.N825_02130"/>
<reference evidence="1 2" key="1">
    <citation type="submission" date="2013-08" db="EMBL/GenBank/DDBJ databases">
        <title>The genome sequence of Skermanella stibiiresistens.</title>
        <authorList>
            <person name="Zhu W."/>
            <person name="Wang G."/>
        </authorList>
    </citation>
    <scope>NUCLEOTIDE SEQUENCE [LARGE SCALE GENOMIC DNA]</scope>
    <source>
        <strain evidence="1 2">SB22</strain>
    </source>
</reference>
<dbReference type="Proteomes" id="UP000019486">
    <property type="component" value="Unassembled WGS sequence"/>
</dbReference>
<comment type="caution">
    <text evidence="1">The sequence shown here is derived from an EMBL/GenBank/DDBJ whole genome shotgun (WGS) entry which is preliminary data.</text>
</comment>
<name>W9H9B2_9PROT</name>
<dbReference type="EMBL" id="AVFL01000001">
    <property type="protein sequence ID" value="EWY42865.1"/>
    <property type="molecule type" value="Genomic_DNA"/>
</dbReference>
<evidence type="ECO:0000313" key="2">
    <source>
        <dbReference type="Proteomes" id="UP000019486"/>
    </source>
</evidence>
<proteinExistence type="predicted"/>
<evidence type="ECO:0000313" key="1">
    <source>
        <dbReference type="EMBL" id="EWY42865.1"/>
    </source>
</evidence>
<gene>
    <name evidence="1" type="ORF">N825_02130</name>
</gene>
<keyword evidence="2" id="KW-1185">Reference proteome</keyword>
<dbReference type="AlphaFoldDB" id="W9H9B2"/>
<accession>W9H9B2</accession>
<protein>
    <submittedName>
        <fullName evidence="1">Uncharacterized protein</fullName>
    </submittedName>
</protein>